<evidence type="ECO:0000256" key="1">
    <source>
        <dbReference type="SAM" id="Phobius"/>
    </source>
</evidence>
<dbReference type="RefSeq" id="WP_286264835.1">
    <property type="nucleotide sequence ID" value="NZ_AP028056.1"/>
</dbReference>
<dbReference type="Pfam" id="PF05656">
    <property type="entry name" value="DUF805"/>
    <property type="match status" value="1"/>
</dbReference>
<keyword evidence="1" id="KW-0472">Membrane</keyword>
<evidence type="ECO:0000313" key="2">
    <source>
        <dbReference type="EMBL" id="BEH02863.1"/>
    </source>
</evidence>
<dbReference type="Proteomes" id="UP001431656">
    <property type="component" value="Chromosome"/>
</dbReference>
<dbReference type="PANTHER" id="PTHR34980">
    <property type="entry name" value="INNER MEMBRANE PROTEIN-RELATED-RELATED"/>
    <property type="match status" value="1"/>
</dbReference>
<dbReference type="KEGG" id="broo:brsh051_21440"/>
<dbReference type="EMBL" id="AP028056">
    <property type="protein sequence ID" value="BEH02863.1"/>
    <property type="molecule type" value="Genomic_DNA"/>
</dbReference>
<sequence>MNITESLKYTLSKYVVFDGRASRREWVTWWLSCLVINAVLGLLVSLTTNANGNSPISILLSLFSLAILLPSLAVTVRRLHDTGKSGWLILLNLIPVVGWIILLVLCLGAPQPIANQYGAPVDGALRY</sequence>
<feature type="transmembrane region" description="Helical" evidence="1">
    <location>
        <begin position="56"/>
        <end position="76"/>
    </location>
</feature>
<protein>
    <submittedName>
        <fullName evidence="2">DUF805 domain-containing protein</fullName>
    </submittedName>
</protein>
<dbReference type="GO" id="GO:0005886">
    <property type="term" value="C:plasma membrane"/>
    <property type="evidence" value="ECO:0007669"/>
    <property type="project" value="TreeGrafter"/>
</dbReference>
<dbReference type="PANTHER" id="PTHR34980:SF2">
    <property type="entry name" value="INNER MEMBRANE PROTEIN YHAH-RELATED"/>
    <property type="match status" value="1"/>
</dbReference>
<accession>A0AAN0MHF7</accession>
<reference evidence="2" key="1">
    <citation type="journal article" date="2024" name="Int. J. Syst. Evol. Microbiol.">
        <title>Brooklawnia propionicigenes sp. nov., a facultatively anaerobic, propionate-producing bacterium isolated from a methanogenic reactor treating waste from cattle farms.</title>
        <authorList>
            <person name="Akita Y."/>
            <person name="Ueki A."/>
            <person name="Tonouchi A."/>
            <person name="Sugawara Y."/>
            <person name="Honma S."/>
            <person name="Kaku N."/>
            <person name="Ueki K."/>
        </authorList>
    </citation>
    <scope>NUCLEOTIDE SEQUENCE</scope>
    <source>
        <strain evidence="2">SH051</strain>
    </source>
</reference>
<organism evidence="2 3">
    <name type="scientific">Brooklawnia propionicigenes</name>
    <dbReference type="NCBI Taxonomy" id="3041175"/>
    <lineage>
        <taxon>Bacteria</taxon>
        <taxon>Bacillati</taxon>
        <taxon>Actinomycetota</taxon>
        <taxon>Actinomycetes</taxon>
        <taxon>Propionibacteriales</taxon>
        <taxon>Propionibacteriaceae</taxon>
        <taxon>Brooklawnia</taxon>
    </lineage>
</organism>
<proteinExistence type="predicted"/>
<name>A0AAN0MHF7_9ACTN</name>
<gene>
    <name evidence="2" type="ORF">brsh051_21440</name>
</gene>
<keyword evidence="1" id="KW-0812">Transmembrane</keyword>
<keyword evidence="3" id="KW-1185">Reference proteome</keyword>
<feature type="transmembrane region" description="Helical" evidence="1">
    <location>
        <begin position="88"/>
        <end position="110"/>
    </location>
</feature>
<dbReference type="InterPro" id="IPR008523">
    <property type="entry name" value="DUF805"/>
</dbReference>
<evidence type="ECO:0000313" key="3">
    <source>
        <dbReference type="Proteomes" id="UP001431656"/>
    </source>
</evidence>
<feature type="transmembrane region" description="Helical" evidence="1">
    <location>
        <begin position="26"/>
        <end position="44"/>
    </location>
</feature>
<dbReference type="AlphaFoldDB" id="A0AAN0MHF7"/>
<keyword evidence="1" id="KW-1133">Transmembrane helix</keyword>